<evidence type="ECO:0000259" key="4">
    <source>
        <dbReference type="Pfam" id="PF00080"/>
    </source>
</evidence>
<proteinExistence type="inferred from homology"/>
<feature type="domain" description="Superoxide dismutase copper/zinc binding" evidence="4">
    <location>
        <begin position="52"/>
        <end position="156"/>
    </location>
</feature>
<feature type="region of interest" description="Disordered" evidence="3">
    <location>
        <begin position="67"/>
        <end position="93"/>
    </location>
</feature>
<dbReference type="Pfam" id="PF00080">
    <property type="entry name" value="Sod_Cu"/>
    <property type="match status" value="1"/>
</dbReference>
<name>A0A9D1WJE7_9FIRM</name>
<evidence type="ECO:0000256" key="2">
    <source>
        <dbReference type="ARBA" id="ARBA00024900"/>
    </source>
</evidence>
<comment type="caution">
    <text evidence="5">The sequence shown here is derived from an EMBL/GenBank/DDBJ whole genome shotgun (WGS) entry which is preliminary data.</text>
</comment>
<dbReference type="GO" id="GO:0006801">
    <property type="term" value="P:superoxide metabolic process"/>
    <property type="evidence" value="ECO:0007669"/>
    <property type="project" value="InterPro"/>
</dbReference>
<dbReference type="PANTHER" id="PTHR10003">
    <property type="entry name" value="SUPEROXIDE DISMUTASE CU-ZN -RELATED"/>
    <property type="match status" value="1"/>
</dbReference>
<dbReference type="AlphaFoldDB" id="A0A9D1WJE7"/>
<dbReference type="PROSITE" id="PS00087">
    <property type="entry name" value="SOD_CU_ZN_1"/>
    <property type="match status" value="1"/>
</dbReference>
<organism evidence="5 6">
    <name type="scientific">Candidatus Blautia gallistercoris</name>
    <dbReference type="NCBI Taxonomy" id="2838490"/>
    <lineage>
        <taxon>Bacteria</taxon>
        <taxon>Bacillati</taxon>
        <taxon>Bacillota</taxon>
        <taxon>Clostridia</taxon>
        <taxon>Lachnospirales</taxon>
        <taxon>Lachnospiraceae</taxon>
        <taxon>Blautia</taxon>
    </lineage>
</organism>
<accession>A0A9D1WJE7</accession>
<dbReference type="GO" id="GO:0005507">
    <property type="term" value="F:copper ion binding"/>
    <property type="evidence" value="ECO:0007669"/>
    <property type="project" value="InterPro"/>
</dbReference>
<dbReference type="InterPro" id="IPR036423">
    <property type="entry name" value="SOD-like_Cu/Zn_dom_sf"/>
</dbReference>
<evidence type="ECO:0000313" key="6">
    <source>
        <dbReference type="Proteomes" id="UP000886817"/>
    </source>
</evidence>
<dbReference type="InterPro" id="IPR018152">
    <property type="entry name" value="SOD_Cu/Zn_BS"/>
</dbReference>
<dbReference type="Proteomes" id="UP000886817">
    <property type="component" value="Unassembled WGS sequence"/>
</dbReference>
<comment type="function">
    <text evidence="2">Destroys radicals which are normally produced within the cells and which are toxic to biological systems. May play a role in favoring mycobacterial survival in phagocytes.</text>
</comment>
<comment type="similarity">
    <text evidence="1">Belongs to the Cu-Zn superoxide dismutase family.</text>
</comment>
<evidence type="ECO:0000256" key="3">
    <source>
        <dbReference type="SAM" id="MobiDB-lite"/>
    </source>
</evidence>
<protein>
    <submittedName>
        <fullName evidence="5">Superoxide dismutase family protein</fullName>
    </submittedName>
</protein>
<dbReference type="SUPFAM" id="SSF49329">
    <property type="entry name" value="Cu,Zn superoxide dismutase-like"/>
    <property type="match status" value="1"/>
</dbReference>
<evidence type="ECO:0000313" key="5">
    <source>
        <dbReference type="EMBL" id="HIX60271.1"/>
    </source>
</evidence>
<reference evidence="5" key="1">
    <citation type="journal article" date="2021" name="PeerJ">
        <title>Extensive microbial diversity within the chicken gut microbiome revealed by metagenomics and culture.</title>
        <authorList>
            <person name="Gilroy R."/>
            <person name="Ravi A."/>
            <person name="Getino M."/>
            <person name="Pursley I."/>
            <person name="Horton D.L."/>
            <person name="Alikhan N.F."/>
            <person name="Baker D."/>
            <person name="Gharbi K."/>
            <person name="Hall N."/>
            <person name="Watson M."/>
            <person name="Adriaenssens E.M."/>
            <person name="Foster-Nyarko E."/>
            <person name="Jarju S."/>
            <person name="Secka A."/>
            <person name="Antonio M."/>
            <person name="Oren A."/>
            <person name="Chaudhuri R.R."/>
            <person name="La Ragione R."/>
            <person name="Hildebrand F."/>
            <person name="Pallen M.J."/>
        </authorList>
    </citation>
    <scope>NUCLEOTIDE SEQUENCE</scope>
    <source>
        <strain evidence="5">ChiSjej1B19-8411</strain>
    </source>
</reference>
<reference evidence="5" key="2">
    <citation type="submission" date="2021-04" db="EMBL/GenBank/DDBJ databases">
        <authorList>
            <person name="Gilroy R."/>
        </authorList>
    </citation>
    <scope>NUCLEOTIDE SEQUENCE</scope>
    <source>
        <strain evidence="5">ChiSjej1B19-8411</strain>
    </source>
</reference>
<gene>
    <name evidence="5" type="ORF">IAA45_11240</name>
</gene>
<dbReference type="InterPro" id="IPR001424">
    <property type="entry name" value="SOD_Cu_Zn_dom"/>
</dbReference>
<dbReference type="Gene3D" id="2.60.40.200">
    <property type="entry name" value="Superoxide dismutase, copper/zinc binding domain"/>
    <property type="match status" value="1"/>
</dbReference>
<dbReference type="InterPro" id="IPR024134">
    <property type="entry name" value="SOD_Cu/Zn_/chaperone"/>
</dbReference>
<dbReference type="EMBL" id="DXEX01000242">
    <property type="protein sequence ID" value="HIX60271.1"/>
    <property type="molecule type" value="Genomic_DNA"/>
</dbReference>
<sequence length="172" mass="18199">MLQQLLSRPADAYAVIRGSEQYPALSGEVWFFPLWGGTLVAAEVTGLPSAGMRSCAPGIHGFHIHEGGSCSQGSDPSQPFPDTLAHYNPRQCPHPGHAGDLPPLFGNDGYAFQIFYTDQFVPEEVIGRTVVIHSSVDDFTSQPAGNSGSKIACGRIISPLQTAADEAGTSSK</sequence>
<evidence type="ECO:0000256" key="1">
    <source>
        <dbReference type="ARBA" id="ARBA00010457"/>
    </source>
</evidence>